<dbReference type="AlphaFoldDB" id="A0A645D873"/>
<feature type="transmembrane region" description="Helical" evidence="1">
    <location>
        <begin position="67"/>
        <end position="87"/>
    </location>
</feature>
<keyword evidence="1" id="KW-0472">Membrane</keyword>
<dbReference type="GO" id="GO:0080120">
    <property type="term" value="P:CAAX-box protein maturation"/>
    <property type="evidence" value="ECO:0007669"/>
    <property type="project" value="UniProtKB-ARBA"/>
</dbReference>
<dbReference type="InterPro" id="IPR003675">
    <property type="entry name" value="Rce1/LyrA-like_dom"/>
</dbReference>
<organism evidence="3">
    <name type="scientific">bioreactor metagenome</name>
    <dbReference type="NCBI Taxonomy" id="1076179"/>
    <lineage>
        <taxon>unclassified sequences</taxon>
        <taxon>metagenomes</taxon>
        <taxon>ecological metagenomes</taxon>
    </lineage>
</organism>
<proteinExistence type="predicted"/>
<feature type="domain" description="CAAX prenyl protease 2/Lysostaphin resistance protein A-like" evidence="2">
    <location>
        <begin position="99"/>
        <end position="203"/>
    </location>
</feature>
<feature type="transmembrane region" description="Helical" evidence="1">
    <location>
        <begin position="134"/>
        <end position="155"/>
    </location>
</feature>
<evidence type="ECO:0000259" key="2">
    <source>
        <dbReference type="Pfam" id="PF02517"/>
    </source>
</evidence>
<reference evidence="3" key="1">
    <citation type="submission" date="2019-08" db="EMBL/GenBank/DDBJ databases">
        <authorList>
            <person name="Kucharzyk K."/>
            <person name="Murdoch R.W."/>
            <person name="Higgins S."/>
            <person name="Loffler F."/>
        </authorList>
    </citation>
    <scope>NUCLEOTIDE SEQUENCE</scope>
</reference>
<gene>
    <name evidence="3" type="ORF">SDC9_132542</name>
</gene>
<feature type="transmembrane region" description="Helical" evidence="1">
    <location>
        <begin position="167"/>
        <end position="184"/>
    </location>
</feature>
<evidence type="ECO:0000313" key="3">
    <source>
        <dbReference type="EMBL" id="MPM85461.1"/>
    </source>
</evidence>
<dbReference type="GO" id="GO:0004175">
    <property type="term" value="F:endopeptidase activity"/>
    <property type="evidence" value="ECO:0007669"/>
    <property type="project" value="UniProtKB-ARBA"/>
</dbReference>
<accession>A0A645D873</accession>
<keyword evidence="1" id="KW-0812">Transmembrane</keyword>
<feature type="transmembrane region" description="Helical" evidence="1">
    <location>
        <begin position="93"/>
        <end position="113"/>
    </location>
</feature>
<evidence type="ECO:0000256" key="1">
    <source>
        <dbReference type="SAM" id="Phobius"/>
    </source>
</evidence>
<protein>
    <recommendedName>
        <fullName evidence="2">CAAX prenyl protease 2/Lysostaphin resistance protein A-like domain-containing protein</fullName>
    </recommendedName>
</protein>
<feature type="transmembrane region" description="Helical" evidence="1">
    <location>
        <begin position="24"/>
        <end position="46"/>
    </location>
</feature>
<name>A0A645D873_9ZZZZ</name>
<keyword evidence="1" id="KW-1133">Transmembrane helix</keyword>
<dbReference type="Pfam" id="PF02517">
    <property type="entry name" value="Rce1-like"/>
    <property type="match status" value="1"/>
</dbReference>
<comment type="caution">
    <text evidence="3">The sequence shown here is derived from an EMBL/GenBank/DDBJ whole genome shotgun (WGS) entry which is preliminary data.</text>
</comment>
<dbReference type="EMBL" id="VSSQ01033761">
    <property type="protein sequence ID" value="MPM85461.1"/>
    <property type="molecule type" value="Genomic_DNA"/>
</dbReference>
<sequence>MIMLGYSFWRSGWLIAEVGNNLSLTYRMMSTGISSVMIISLIMIFCKLRGQTIGSLGFNTTYAKQSFLAGTLLSILYIVIVRLTGGGEFRSDIAISFTFAFRIIYEVFFVALFEEIVIRAYTGTRLRALFKNKPLSVFITGFLWALLHIPAYAASARLGVLEYVTKGLWPFGTYMVLHIVLNTVYAKYNNIIGGTLLHATINILPWLYSSQ</sequence>